<evidence type="ECO:0000313" key="3">
    <source>
        <dbReference type="EMBL" id="CCO15460.1"/>
    </source>
</evidence>
<keyword evidence="1" id="KW-0472">Membrane</keyword>
<reference evidence="3 4" key="1">
    <citation type="submission" date="2011-10" db="EMBL/GenBank/DDBJ databases">
        <authorList>
            <person name="Genoscope - CEA"/>
        </authorList>
    </citation>
    <scope>NUCLEOTIDE SEQUENCE [LARGE SCALE GENOMIC DNA]</scope>
    <source>
        <strain evidence="3 4">RCC 1105</strain>
    </source>
</reference>
<sequence>MSASLHGAFFLSLALFSSFSNSFVSAACTHEYGQATYGDIYQKFQGLEASGGSTYAKGARANGLHIYIDPTVTEIEETAKVSVHEYVHLLQQGYLNEELVLDTAPTGGVPLSDSSSSVGNGLRFQAINYCDVAEATVTKHLEALNAMPDDVKLFDHPTFVIFYSQTPGEGTGNCDAAQTETFARDAFNAIYGEDCPGMESTPMIWEANENHVVAEGEAEFLATNVYTSSYTSFNGKAYWEQKIADGKTDCKLPGNNPNFYVHSGSSQDVDDMKDKMQNAGVSPACSNNAIGELMYASFVNYCLEKEGTNALDDYCTPEALRRVWKAAPTQGFDCAFFNQYGWTWGEVVAKMYAEYQVDTSAVATTVPSLCLYDQTCSGEPKPCRRLPSYTHDEALAKCPFEVIASCGDISLSSASSSSSSRSSPTNAAMISAAVAASVSFFFAFFLN</sequence>
<feature type="transmembrane region" description="Helical" evidence="1">
    <location>
        <begin position="427"/>
        <end position="446"/>
    </location>
</feature>
<evidence type="ECO:0000313" key="4">
    <source>
        <dbReference type="Proteomes" id="UP000198341"/>
    </source>
</evidence>
<dbReference type="AlphaFoldDB" id="K8ESS2"/>
<proteinExistence type="predicted"/>
<dbReference type="KEGG" id="bpg:Bathy03g04830"/>
<keyword evidence="2" id="KW-0732">Signal</keyword>
<name>K8ESS2_9CHLO</name>
<keyword evidence="1" id="KW-0812">Transmembrane</keyword>
<keyword evidence="1" id="KW-1133">Transmembrane helix</keyword>
<dbReference type="RefSeq" id="XP_007514023.1">
    <property type="nucleotide sequence ID" value="XM_007513961.1"/>
</dbReference>
<dbReference type="EMBL" id="FO082276">
    <property type="protein sequence ID" value="CCO15460.1"/>
    <property type="molecule type" value="Genomic_DNA"/>
</dbReference>
<feature type="chain" id="PRO_5003919653" evidence="2">
    <location>
        <begin position="27"/>
        <end position="447"/>
    </location>
</feature>
<keyword evidence="4" id="KW-1185">Reference proteome</keyword>
<feature type="signal peptide" evidence="2">
    <location>
        <begin position="1"/>
        <end position="26"/>
    </location>
</feature>
<accession>K8ESS2</accession>
<organism evidence="3 4">
    <name type="scientific">Bathycoccus prasinos</name>
    <dbReference type="NCBI Taxonomy" id="41875"/>
    <lineage>
        <taxon>Eukaryota</taxon>
        <taxon>Viridiplantae</taxon>
        <taxon>Chlorophyta</taxon>
        <taxon>Mamiellophyceae</taxon>
        <taxon>Mamiellales</taxon>
        <taxon>Bathycoccaceae</taxon>
        <taxon>Bathycoccus</taxon>
    </lineage>
</organism>
<protein>
    <submittedName>
        <fullName evidence="3">Uncharacterized protein</fullName>
    </submittedName>
</protein>
<gene>
    <name evidence="3" type="ORF">Bathy03g04830</name>
</gene>
<dbReference type="Proteomes" id="UP000198341">
    <property type="component" value="Chromosome 3"/>
</dbReference>
<dbReference type="GeneID" id="19017020"/>
<evidence type="ECO:0000256" key="1">
    <source>
        <dbReference type="SAM" id="Phobius"/>
    </source>
</evidence>
<evidence type="ECO:0000256" key="2">
    <source>
        <dbReference type="SAM" id="SignalP"/>
    </source>
</evidence>